<gene>
    <name evidence="1" type="ORF">E6C64_04135</name>
</gene>
<accession>A0A4S4FS82</accession>
<proteinExistence type="predicted"/>
<name>A0A4S4FS82_9MICO</name>
<evidence type="ECO:0000313" key="1">
    <source>
        <dbReference type="EMBL" id="THG33533.1"/>
    </source>
</evidence>
<comment type="caution">
    <text evidence="1">The sequence shown here is derived from an EMBL/GenBank/DDBJ whole genome shotgun (WGS) entry which is preliminary data.</text>
</comment>
<evidence type="ECO:0000313" key="2">
    <source>
        <dbReference type="Proteomes" id="UP000309133"/>
    </source>
</evidence>
<sequence>MDAEERRQRAAEQEKRADDMLWSIHSGGDMFAETLALANEFTDRHTARFGSWLRGLRRPPETR</sequence>
<dbReference type="RefSeq" id="WP_136426315.1">
    <property type="nucleotide sequence ID" value="NZ_SSSM01000001.1"/>
</dbReference>
<dbReference type="Proteomes" id="UP000309133">
    <property type="component" value="Unassembled WGS sequence"/>
</dbReference>
<dbReference type="EMBL" id="SSSM01000001">
    <property type="protein sequence ID" value="THG33533.1"/>
    <property type="molecule type" value="Genomic_DNA"/>
</dbReference>
<organism evidence="1 2">
    <name type="scientific">Naasia lichenicola</name>
    <dbReference type="NCBI Taxonomy" id="2565933"/>
    <lineage>
        <taxon>Bacteria</taxon>
        <taxon>Bacillati</taxon>
        <taxon>Actinomycetota</taxon>
        <taxon>Actinomycetes</taxon>
        <taxon>Micrococcales</taxon>
        <taxon>Microbacteriaceae</taxon>
        <taxon>Naasia</taxon>
    </lineage>
</organism>
<reference evidence="1 2" key="1">
    <citation type="submission" date="2019-04" db="EMBL/GenBank/DDBJ databases">
        <authorList>
            <person name="Jiang L."/>
        </authorList>
    </citation>
    <scope>NUCLEOTIDE SEQUENCE [LARGE SCALE GENOMIC DNA]</scope>
    <source>
        <strain evidence="1 2">YIM 131853</strain>
    </source>
</reference>
<dbReference type="OrthoDB" id="5081462at2"/>
<protein>
    <submittedName>
        <fullName evidence="1">Uncharacterized protein</fullName>
    </submittedName>
</protein>
<keyword evidence="2" id="KW-1185">Reference proteome</keyword>
<dbReference type="AlphaFoldDB" id="A0A4S4FS82"/>